<comment type="caution">
    <text evidence="1">The sequence shown here is derived from an EMBL/GenBank/DDBJ whole genome shotgun (WGS) entry which is preliminary data.</text>
</comment>
<evidence type="ECO:0000313" key="1">
    <source>
        <dbReference type="EMBL" id="KRX33572.1"/>
    </source>
</evidence>
<protein>
    <submittedName>
        <fullName evidence="1">Uncharacterized protein</fullName>
    </submittedName>
</protein>
<accession>A0A0V0T3C2</accession>
<keyword evidence="2" id="KW-1185">Reference proteome</keyword>
<proteinExistence type="predicted"/>
<dbReference type="OrthoDB" id="5938883at2759"/>
<dbReference type="AlphaFoldDB" id="A0A0V0T3C2"/>
<dbReference type="Proteomes" id="UP000055048">
    <property type="component" value="Unassembled WGS sequence"/>
</dbReference>
<organism evidence="1 2">
    <name type="scientific">Trichinella murrelli</name>
    <dbReference type="NCBI Taxonomy" id="144512"/>
    <lineage>
        <taxon>Eukaryota</taxon>
        <taxon>Metazoa</taxon>
        <taxon>Ecdysozoa</taxon>
        <taxon>Nematoda</taxon>
        <taxon>Enoplea</taxon>
        <taxon>Dorylaimia</taxon>
        <taxon>Trichinellida</taxon>
        <taxon>Trichinellidae</taxon>
        <taxon>Trichinella</taxon>
    </lineage>
</organism>
<evidence type="ECO:0000313" key="2">
    <source>
        <dbReference type="Proteomes" id="UP000055048"/>
    </source>
</evidence>
<name>A0A0V0T3C2_9BILA</name>
<sequence>MTLRFTTLNTDPISVGYILPPGWGCLTPITDSCRFELDELRHWPRDHVGRRPDPGRSRDAIAAQVQFRNHADWALGSRDVVLQDQHQIVHFWPRWGRSPFLSLHQFRQIFSSPTSPPSRQELLTVSPSVAPLCGATFYWLPFWVMGFNCREVHKRFSEDLPQRFLDRADEAFPVASHPRGSLRDEFPVDAVAYQLTLDSVHVHVSPELPQL</sequence>
<gene>
    <name evidence="1" type="ORF">T05_9573</name>
</gene>
<reference evidence="1 2" key="1">
    <citation type="submission" date="2015-01" db="EMBL/GenBank/DDBJ databases">
        <title>Evolution of Trichinella species and genotypes.</title>
        <authorList>
            <person name="Korhonen P.K."/>
            <person name="Edoardo P."/>
            <person name="Giuseppe L.R."/>
            <person name="Gasser R.B."/>
        </authorList>
    </citation>
    <scope>NUCLEOTIDE SEQUENCE [LARGE SCALE GENOMIC DNA]</scope>
    <source>
        <strain evidence="1">ISS417</strain>
    </source>
</reference>
<dbReference type="EMBL" id="JYDJ01000762">
    <property type="protein sequence ID" value="KRX33572.1"/>
    <property type="molecule type" value="Genomic_DNA"/>
</dbReference>